<dbReference type="UniPathway" id="UPA00848">
    <property type="reaction ID" value="UER00151"/>
</dbReference>
<dbReference type="PROSITE" id="PS00860">
    <property type="entry name" value="GTP_CYCLOHYDROL_1_2"/>
    <property type="match status" value="1"/>
</dbReference>
<evidence type="ECO:0000256" key="9">
    <source>
        <dbReference type="ARBA" id="ARBA00023134"/>
    </source>
</evidence>
<keyword evidence="14" id="KW-1185">Reference proteome</keyword>
<dbReference type="InterPro" id="IPR043134">
    <property type="entry name" value="GTP-CH-I_N"/>
</dbReference>
<evidence type="ECO:0000256" key="4">
    <source>
        <dbReference type="ARBA" id="ARBA00012715"/>
    </source>
</evidence>
<dbReference type="InterPro" id="IPR001474">
    <property type="entry name" value="GTP_CycHdrlase_I"/>
</dbReference>
<dbReference type="PANTHER" id="PTHR11109:SF7">
    <property type="entry name" value="GTP CYCLOHYDROLASE 1"/>
    <property type="match status" value="1"/>
</dbReference>
<dbReference type="EMBL" id="MRZV01000099">
    <property type="protein sequence ID" value="PIK58863.1"/>
    <property type="molecule type" value="Genomic_DNA"/>
</dbReference>
<comment type="caution">
    <text evidence="13">The sequence shown here is derived from an EMBL/GenBank/DDBJ whole genome shotgun (WGS) entry which is preliminary data.</text>
</comment>
<evidence type="ECO:0000256" key="7">
    <source>
        <dbReference type="ARBA" id="ARBA00022801"/>
    </source>
</evidence>
<dbReference type="GO" id="GO:0006729">
    <property type="term" value="P:tetrahydrobiopterin biosynthetic process"/>
    <property type="evidence" value="ECO:0007669"/>
    <property type="project" value="UniProtKB-KW"/>
</dbReference>
<dbReference type="GO" id="GO:0008270">
    <property type="term" value="F:zinc ion binding"/>
    <property type="evidence" value="ECO:0007669"/>
    <property type="project" value="TreeGrafter"/>
</dbReference>
<dbReference type="GO" id="GO:0005525">
    <property type="term" value="F:GTP binding"/>
    <property type="evidence" value="ECO:0007669"/>
    <property type="project" value="UniProtKB-KW"/>
</dbReference>
<dbReference type="FunFam" id="3.30.1130.10:FF:000012">
    <property type="entry name" value="GTP cyclohydrolase 1"/>
    <property type="match status" value="1"/>
</dbReference>
<dbReference type="PROSITE" id="PS00859">
    <property type="entry name" value="GTP_CYCLOHYDROL_1_1"/>
    <property type="match status" value="1"/>
</dbReference>
<dbReference type="Pfam" id="PF01227">
    <property type="entry name" value="GTP_cyclohydroI"/>
    <property type="match status" value="1"/>
</dbReference>
<evidence type="ECO:0000256" key="11">
    <source>
        <dbReference type="SAM" id="MobiDB-lite"/>
    </source>
</evidence>
<evidence type="ECO:0000313" key="14">
    <source>
        <dbReference type="Proteomes" id="UP000230750"/>
    </source>
</evidence>
<dbReference type="NCBIfam" id="NF006825">
    <property type="entry name" value="PRK09347.1-2"/>
    <property type="match status" value="1"/>
</dbReference>
<dbReference type="AlphaFoldDB" id="A0A2G8LF47"/>
<feature type="compositionally biased region" description="Low complexity" evidence="11">
    <location>
        <begin position="23"/>
        <end position="45"/>
    </location>
</feature>
<dbReference type="Gene3D" id="1.10.286.10">
    <property type="match status" value="1"/>
</dbReference>
<name>A0A2G8LF47_STIJA</name>
<evidence type="ECO:0000313" key="13">
    <source>
        <dbReference type="EMBL" id="PIK58863.1"/>
    </source>
</evidence>
<evidence type="ECO:0000256" key="10">
    <source>
        <dbReference type="ARBA" id="ARBA00030854"/>
    </source>
</evidence>
<dbReference type="SUPFAM" id="SSF55620">
    <property type="entry name" value="Tetrahydrobiopterin biosynthesis enzymes-like"/>
    <property type="match status" value="1"/>
</dbReference>
<feature type="compositionally biased region" description="Basic and acidic residues" evidence="11">
    <location>
        <begin position="83"/>
        <end position="97"/>
    </location>
</feature>
<organism evidence="13 14">
    <name type="scientific">Stichopus japonicus</name>
    <name type="common">Sea cucumber</name>
    <dbReference type="NCBI Taxonomy" id="307972"/>
    <lineage>
        <taxon>Eukaryota</taxon>
        <taxon>Metazoa</taxon>
        <taxon>Echinodermata</taxon>
        <taxon>Eleutherozoa</taxon>
        <taxon>Echinozoa</taxon>
        <taxon>Holothuroidea</taxon>
        <taxon>Aspidochirotacea</taxon>
        <taxon>Aspidochirotida</taxon>
        <taxon>Stichopodidae</taxon>
        <taxon>Apostichopus</taxon>
    </lineage>
</organism>
<evidence type="ECO:0000256" key="6">
    <source>
        <dbReference type="ARBA" id="ARBA00022741"/>
    </source>
</evidence>
<protein>
    <recommendedName>
        <fullName evidence="5">GTP cyclohydrolase 1</fullName>
        <ecNumber evidence="4">3.5.4.16</ecNumber>
    </recommendedName>
    <alternativeName>
        <fullName evidence="10">GTP cyclohydrolase I</fullName>
    </alternativeName>
</protein>
<dbReference type="InterPro" id="IPR043133">
    <property type="entry name" value="GTP-CH-I_C/QueF"/>
</dbReference>
<evidence type="ECO:0000256" key="1">
    <source>
        <dbReference type="ARBA" id="ARBA00001052"/>
    </source>
</evidence>
<evidence type="ECO:0000256" key="3">
    <source>
        <dbReference type="ARBA" id="ARBA00008085"/>
    </source>
</evidence>
<dbReference type="GO" id="GO:0003934">
    <property type="term" value="F:GTP cyclohydrolase I activity"/>
    <property type="evidence" value="ECO:0007669"/>
    <property type="project" value="UniProtKB-EC"/>
</dbReference>
<dbReference type="InterPro" id="IPR020602">
    <property type="entry name" value="GTP_CycHdrlase_I_dom"/>
</dbReference>
<feature type="region of interest" description="Disordered" evidence="11">
    <location>
        <begin position="18"/>
        <end position="101"/>
    </location>
</feature>
<sequence length="293" mass="32695">MLCISDTAASRQLSSVVTHSVLSRNSQSFQPSSSSDMESTNTSHSLQNGTLQNGTAQGDHLPLITDKLSDLSIPSKGENLSKSQEDDRESHDHERVSKQNVPRKVVMTKELSLMESAYKDIIQHVGEDPNRQGLKKTPQRAAKAMLFFTKGYEQTISDVLNDAIFDEDHDEMVVVKDIEMFSMCEHHLVPFIGKVSVGYLPNKRLLGLSKVCPHVEIFSRRLQVQERLTKQIAVALTEAIQPSGVGVVIEATHMCMVMRGVQKLNSRTVTSCMLGVFREDPKTREEFLALIRS</sequence>
<gene>
    <name evidence="13" type="ORF">BSL78_04175</name>
</gene>
<dbReference type="NCBIfam" id="TIGR00063">
    <property type="entry name" value="folE"/>
    <property type="match status" value="1"/>
</dbReference>
<reference evidence="13 14" key="1">
    <citation type="journal article" date="2017" name="PLoS Biol.">
        <title>The sea cucumber genome provides insights into morphological evolution and visceral regeneration.</title>
        <authorList>
            <person name="Zhang X."/>
            <person name="Sun L."/>
            <person name="Yuan J."/>
            <person name="Sun Y."/>
            <person name="Gao Y."/>
            <person name="Zhang L."/>
            <person name="Li S."/>
            <person name="Dai H."/>
            <person name="Hamel J.F."/>
            <person name="Liu C."/>
            <person name="Yu Y."/>
            <person name="Liu S."/>
            <person name="Lin W."/>
            <person name="Guo K."/>
            <person name="Jin S."/>
            <person name="Xu P."/>
            <person name="Storey K.B."/>
            <person name="Huan P."/>
            <person name="Zhang T."/>
            <person name="Zhou Y."/>
            <person name="Zhang J."/>
            <person name="Lin C."/>
            <person name="Li X."/>
            <person name="Xing L."/>
            <person name="Huo D."/>
            <person name="Sun M."/>
            <person name="Wang L."/>
            <person name="Mercier A."/>
            <person name="Li F."/>
            <person name="Yang H."/>
            <person name="Xiang J."/>
        </authorList>
    </citation>
    <scope>NUCLEOTIDE SEQUENCE [LARGE SCALE GENOMIC DNA]</scope>
    <source>
        <strain evidence="13">Shaxun</strain>
        <tissue evidence="13">Muscle</tissue>
    </source>
</reference>
<dbReference type="Gene3D" id="3.30.1130.10">
    <property type="match status" value="1"/>
</dbReference>
<dbReference type="PANTHER" id="PTHR11109">
    <property type="entry name" value="GTP CYCLOHYDROLASE I"/>
    <property type="match status" value="1"/>
</dbReference>
<dbReference type="GO" id="GO:0005737">
    <property type="term" value="C:cytoplasm"/>
    <property type="evidence" value="ECO:0007669"/>
    <property type="project" value="TreeGrafter"/>
</dbReference>
<keyword evidence="6" id="KW-0547">Nucleotide-binding</keyword>
<dbReference type="STRING" id="307972.A0A2G8LF47"/>
<dbReference type="HAMAP" id="MF_00223">
    <property type="entry name" value="FolE"/>
    <property type="match status" value="1"/>
</dbReference>
<dbReference type="FunFam" id="1.10.286.10:FF:000003">
    <property type="entry name" value="GTP cyclohydrolase 1"/>
    <property type="match status" value="1"/>
</dbReference>
<keyword evidence="8" id="KW-0783">Tetrahydrobiopterin biosynthesis</keyword>
<evidence type="ECO:0000259" key="12">
    <source>
        <dbReference type="Pfam" id="PF01227"/>
    </source>
</evidence>
<proteinExistence type="inferred from homology"/>
<accession>A0A2G8LF47</accession>
<evidence type="ECO:0000256" key="5">
    <source>
        <dbReference type="ARBA" id="ARBA00017272"/>
    </source>
</evidence>
<keyword evidence="7 13" id="KW-0378">Hydrolase</keyword>
<dbReference type="EC" id="3.5.4.16" evidence="4"/>
<dbReference type="Proteomes" id="UP000230750">
    <property type="component" value="Unassembled WGS sequence"/>
</dbReference>
<evidence type="ECO:0000256" key="2">
    <source>
        <dbReference type="ARBA" id="ARBA00005080"/>
    </source>
</evidence>
<dbReference type="NCBIfam" id="NF006826">
    <property type="entry name" value="PRK09347.1-3"/>
    <property type="match status" value="1"/>
</dbReference>
<comment type="pathway">
    <text evidence="2">Cofactor biosynthesis; 7,8-dihydroneopterin triphosphate biosynthesis; 7,8-dihydroneopterin triphosphate from GTP: step 1/1.</text>
</comment>
<evidence type="ECO:0000256" key="8">
    <source>
        <dbReference type="ARBA" id="ARBA00023007"/>
    </source>
</evidence>
<dbReference type="InterPro" id="IPR018234">
    <property type="entry name" value="GTP_CycHdrlase_I_CS"/>
</dbReference>
<comment type="similarity">
    <text evidence="3">Belongs to the GTP cyclohydrolase I family.</text>
</comment>
<comment type="catalytic activity">
    <reaction evidence="1">
        <text>GTP + H2O = 7,8-dihydroneopterin 3'-triphosphate + formate + H(+)</text>
        <dbReference type="Rhea" id="RHEA:17473"/>
        <dbReference type="ChEBI" id="CHEBI:15377"/>
        <dbReference type="ChEBI" id="CHEBI:15378"/>
        <dbReference type="ChEBI" id="CHEBI:15740"/>
        <dbReference type="ChEBI" id="CHEBI:37565"/>
        <dbReference type="ChEBI" id="CHEBI:58462"/>
        <dbReference type="EC" id="3.5.4.16"/>
    </reaction>
</comment>
<feature type="domain" description="GTP cyclohydrolase I" evidence="12">
    <location>
        <begin position="114"/>
        <end position="292"/>
    </location>
</feature>
<feature type="compositionally biased region" description="Polar residues" evidence="11">
    <location>
        <begin position="46"/>
        <end position="56"/>
    </location>
</feature>
<dbReference type="CDD" id="cd00642">
    <property type="entry name" value="GTP_cyclohydro1"/>
    <property type="match status" value="1"/>
</dbReference>
<dbReference type="GO" id="GO:0046654">
    <property type="term" value="P:tetrahydrofolate biosynthetic process"/>
    <property type="evidence" value="ECO:0007669"/>
    <property type="project" value="InterPro"/>
</dbReference>
<keyword evidence="9" id="KW-0342">GTP-binding</keyword>
<dbReference type="OrthoDB" id="4966at2759"/>
<dbReference type="SMR" id="A0A2G8LF47"/>